<name>A0A0P1AE64_PLAHL</name>
<dbReference type="EMBL" id="CCYD01000322">
    <property type="protein sequence ID" value="CEG38924.1"/>
    <property type="molecule type" value="Genomic_DNA"/>
</dbReference>
<evidence type="ECO:0000313" key="2">
    <source>
        <dbReference type="Proteomes" id="UP000054928"/>
    </source>
</evidence>
<accession>A0A0P1AE64</accession>
<dbReference type="Proteomes" id="UP000054928">
    <property type="component" value="Unassembled WGS sequence"/>
</dbReference>
<dbReference type="RefSeq" id="XP_024575293.1">
    <property type="nucleotide sequence ID" value="XM_024724413.1"/>
</dbReference>
<keyword evidence="2" id="KW-1185">Reference proteome</keyword>
<protein>
    <submittedName>
        <fullName evidence="1">Uncharacterized protein</fullName>
    </submittedName>
</protein>
<proteinExistence type="predicted"/>
<dbReference type="GeneID" id="36404024"/>
<dbReference type="AlphaFoldDB" id="A0A0P1AE64"/>
<reference evidence="2" key="1">
    <citation type="submission" date="2014-09" db="EMBL/GenBank/DDBJ databases">
        <authorList>
            <person name="Sharma Rahul"/>
            <person name="Thines Marco"/>
        </authorList>
    </citation>
    <scope>NUCLEOTIDE SEQUENCE [LARGE SCALE GENOMIC DNA]</scope>
</reference>
<organism evidence="1 2">
    <name type="scientific">Plasmopara halstedii</name>
    <name type="common">Downy mildew of sunflower</name>
    <dbReference type="NCBI Taxonomy" id="4781"/>
    <lineage>
        <taxon>Eukaryota</taxon>
        <taxon>Sar</taxon>
        <taxon>Stramenopiles</taxon>
        <taxon>Oomycota</taxon>
        <taxon>Peronosporomycetes</taxon>
        <taxon>Peronosporales</taxon>
        <taxon>Peronosporaceae</taxon>
        <taxon>Plasmopara</taxon>
    </lineage>
</organism>
<sequence length="64" mass="7272">MMQTKTRPNRSKAEALTVLCLRESVLQASLTPQRATTLHLGSHDDIQLVGDEMNMDQEIKQRHV</sequence>
<evidence type="ECO:0000313" key="1">
    <source>
        <dbReference type="EMBL" id="CEG38924.1"/>
    </source>
</evidence>